<accession>G5SH40</accession>
<dbReference type="Gene3D" id="3.30.360.10">
    <property type="entry name" value="Dihydrodipicolinate Reductase, domain 2"/>
    <property type="match status" value="1"/>
</dbReference>
<feature type="non-terminal residue" evidence="1">
    <location>
        <position position="1"/>
    </location>
</feature>
<protein>
    <submittedName>
        <fullName evidence="1">Putative oxidoreductase</fullName>
    </submittedName>
</protein>
<gene>
    <name evidence="1" type="ORF">LTSEWAN_4898</name>
</gene>
<name>G5SH40_SALET</name>
<evidence type="ECO:0000313" key="1">
    <source>
        <dbReference type="EMBL" id="EHC99640.1"/>
    </source>
</evidence>
<proteinExistence type="predicted"/>
<organism evidence="1 2">
    <name type="scientific">Salmonella enterica subsp. enterica serovar Wandsworth str. A4-580</name>
    <dbReference type="NCBI Taxonomy" id="913086"/>
    <lineage>
        <taxon>Bacteria</taxon>
        <taxon>Pseudomonadati</taxon>
        <taxon>Pseudomonadota</taxon>
        <taxon>Gammaproteobacteria</taxon>
        <taxon>Enterobacterales</taxon>
        <taxon>Enterobacteriaceae</taxon>
        <taxon>Salmonella</taxon>
    </lineage>
</organism>
<sequence length="79" mass="8815">ALAVFFFVRRGALMQDLTQPQHINTMLYEAGAFAQLIENHAVEHPGLSLSRATAKWLTEIRRQTGVIFPADDLTHPLTA</sequence>
<dbReference type="EMBL" id="AFCX01001596">
    <property type="protein sequence ID" value="EHC99640.1"/>
    <property type="molecule type" value="Genomic_DNA"/>
</dbReference>
<dbReference type="PANTHER" id="PTHR43054">
    <property type="match status" value="1"/>
</dbReference>
<evidence type="ECO:0000313" key="2">
    <source>
        <dbReference type="Proteomes" id="UP000003536"/>
    </source>
</evidence>
<comment type="caution">
    <text evidence="1">The sequence shown here is derived from an EMBL/GenBank/DDBJ whole genome shotgun (WGS) entry which is preliminary data.</text>
</comment>
<reference evidence="1 2" key="1">
    <citation type="journal article" date="2011" name="BMC Genomics">
        <title>Genome sequencing reveals diversification of virulence factor content and possible host adaptation in distinct subpopulations of Salmonella enterica.</title>
        <authorList>
            <person name="den Bakker H.C."/>
            <person name="Moreno Switt A.I."/>
            <person name="Govoni G."/>
            <person name="Cummings C.A."/>
            <person name="Ranieri M.L."/>
            <person name="Degoricija L."/>
            <person name="Hoelzer K."/>
            <person name="Rodriguez-Rivera L.D."/>
            <person name="Brown S."/>
            <person name="Bolchacova E."/>
            <person name="Furtado M.R."/>
            <person name="Wiedmann M."/>
        </authorList>
    </citation>
    <scope>NUCLEOTIDE SEQUENCE [LARGE SCALE GENOMIC DNA]</scope>
    <source>
        <strain evidence="1 2">A4-580</strain>
    </source>
</reference>
<dbReference type="AlphaFoldDB" id="G5SH40"/>
<dbReference type="Proteomes" id="UP000003536">
    <property type="component" value="Unassembled WGS sequence"/>
</dbReference>
<dbReference type="PANTHER" id="PTHR43054:SF1">
    <property type="entry name" value="SCYLLO-INOSITOL 2-DEHYDROGENASE (NADP(+)) IOLU"/>
    <property type="match status" value="1"/>
</dbReference>
<dbReference type="PATRIC" id="fig|913086.3.peg.3778"/>